<comment type="caution">
    <text evidence="2">The sequence shown here is derived from an EMBL/GenBank/DDBJ whole genome shotgun (WGS) entry which is preliminary data.</text>
</comment>
<evidence type="ECO:0000313" key="3">
    <source>
        <dbReference type="Proteomes" id="UP000292223"/>
    </source>
</evidence>
<name>A0A8B3RNU4_ENTFL</name>
<evidence type="ECO:0000259" key="1">
    <source>
        <dbReference type="PROSITE" id="PS50911"/>
    </source>
</evidence>
<proteinExistence type="predicted"/>
<dbReference type="RefSeq" id="WP_130017160.1">
    <property type="nucleotide sequence ID" value="NZ_SEWT01000044.1"/>
</dbReference>
<dbReference type="PROSITE" id="PS50911">
    <property type="entry name" value="CHAP"/>
    <property type="match status" value="1"/>
</dbReference>
<gene>
    <name evidence="2" type="ORF">EU507_17035</name>
</gene>
<feature type="non-terminal residue" evidence="2">
    <location>
        <position position="1"/>
    </location>
</feature>
<protein>
    <submittedName>
        <fullName evidence="2">CHAP domain-containing protein</fullName>
    </submittedName>
</protein>
<dbReference type="SUPFAM" id="SSF54001">
    <property type="entry name" value="Cysteine proteinases"/>
    <property type="match status" value="1"/>
</dbReference>
<dbReference type="Gene3D" id="3.90.1720.60">
    <property type="match status" value="1"/>
</dbReference>
<dbReference type="InterPro" id="IPR007921">
    <property type="entry name" value="CHAP_dom"/>
</dbReference>
<organism evidence="2 3">
    <name type="scientific">Enterococcus faecalis</name>
    <name type="common">Streptococcus faecalis</name>
    <dbReference type="NCBI Taxonomy" id="1351"/>
    <lineage>
        <taxon>Bacteria</taxon>
        <taxon>Bacillati</taxon>
        <taxon>Bacillota</taxon>
        <taxon>Bacilli</taxon>
        <taxon>Lactobacillales</taxon>
        <taxon>Enterococcaceae</taxon>
        <taxon>Enterococcus</taxon>
    </lineage>
</organism>
<dbReference type="AlphaFoldDB" id="A0A8B3RNU4"/>
<accession>A0A8B3RNU4</accession>
<dbReference type="EMBL" id="SEWT01000044">
    <property type="protein sequence ID" value="RYU27915.1"/>
    <property type="molecule type" value="Genomic_DNA"/>
</dbReference>
<sequence>YYQAMMDIYQKNDLKGLDDFAISKWGTQLPNNQSIGNGKGDISVLNNVLGTTVNGGQCYGLTAYYVEKMGGPQLMGSGKMFASAIGEDYDWSSYGWQVIRYPKAEDIRAGDILNWETSGTLATSVYGHTGVVTSVSNGGQSFGTVEQNAERGQIVSQYQRAFGLSTIKSIVRKVK</sequence>
<dbReference type="Pfam" id="PF05257">
    <property type="entry name" value="CHAP"/>
    <property type="match status" value="1"/>
</dbReference>
<feature type="domain" description="Peptidase C51" evidence="1">
    <location>
        <begin position="33"/>
        <end position="175"/>
    </location>
</feature>
<reference evidence="2 3" key="1">
    <citation type="submission" date="2019-02" db="EMBL/GenBank/DDBJ databases">
        <title>From farm to fork: dissemination of Tn554::fexA-optrA in linezolid-resistant Enterococcus faecalis clones from chicken feces and meat in Tunisia.</title>
        <authorList>
            <person name="Tedim A.P."/>
            <person name="Elghaieb H."/>
            <person name="Abbassi M.S."/>
            <person name="Novais C."/>
            <person name="Hassen A."/>
            <person name="Peixe L."/>
            <person name="Freitas A.R."/>
        </authorList>
    </citation>
    <scope>NUCLEOTIDE SEQUENCE [LARGE SCALE GENOMIC DNA]</scope>
    <source>
        <strain evidence="2 3">728T</strain>
    </source>
</reference>
<evidence type="ECO:0000313" key="2">
    <source>
        <dbReference type="EMBL" id="RYU27915.1"/>
    </source>
</evidence>
<dbReference type="Proteomes" id="UP000292223">
    <property type="component" value="Unassembled WGS sequence"/>
</dbReference>
<dbReference type="InterPro" id="IPR038765">
    <property type="entry name" value="Papain-like_cys_pep_sf"/>
</dbReference>